<evidence type="ECO:0000256" key="2">
    <source>
        <dbReference type="ARBA" id="ARBA00004922"/>
    </source>
</evidence>
<dbReference type="InterPro" id="IPR056576">
    <property type="entry name" value="MGAT4_A/B/C_C"/>
</dbReference>
<dbReference type="Proteomes" id="UP000694394">
    <property type="component" value="Chromosome 19"/>
</dbReference>
<dbReference type="GO" id="GO:0005783">
    <property type="term" value="C:endoplasmic reticulum"/>
    <property type="evidence" value="ECO:0007669"/>
    <property type="project" value="TreeGrafter"/>
</dbReference>
<evidence type="ECO:0000259" key="10">
    <source>
        <dbReference type="Pfam" id="PF23524"/>
    </source>
</evidence>
<reference evidence="11" key="2">
    <citation type="submission" date="2025-08" db="UniProtKB">
        <authorList>
            <consortium name="Ensembl"/>
        </authorList>
    </citation>
    <scope>IDENTIFICATION</scope>
</reference>
<keyword evidence="12" id="KW-1185">Reference proteome</keyword>
<keyword evidence="7" id="KW-0333">Golgi apparatus</keyword>
<keyword evidence="5" id="KW-0808">Transferase</keyword>
<evidence type="ECO:0000256" key="4">
    <source>
        <dbReference type="ARBA" id="ARBA00022676"/>
    </source>
</evidence>
<evidence type="ECO:0000313" key="11">
    <source>
        <dbReference type="Ensembl" id="ENSMICP00000019211.1"/>
    </source>
</evidence>
<keyword evidence="6" id="KW-0812">Transmembrane</keyword>
<evidence type="ECO:0000256" key="1">
    <source>
        <dbReference type="ARBA" id="ARBA00004323"/>
    </source>
</evidence>
<feature type="domain" description="MGAT4 A/B/C C-terminal" evidence="10">
    <location>
        <begin position="404"/>
        <end position="503"/>
    </location>
</feature>
<name>A0A8C5VIM3_MICMU</name>
<feature type="signal peptide" evidence="8">
    <location>
        <begin position="1"/>
        <end position="23"/>
    </location>
</feature>
<dbReference type="GO" id="GO:0005795">
    <property type="term" value="C:Golgi stack"/>
    <property type="evidence" value="ECO:0007669"/>
    <property type="project" value="TreeGrafter"/>
</dbReference>
<keyword evidence="4" id="KW-0328">Glycosyltransferase</keyword>
<feature type="chain" id="PRO_5034623483" evidence="8">
    <location>
        <begin position="24"/>
        <end position="510"/>
    </location>
</feature>
<dbReference type="GeneTree" id="ENSGT00940000156526"/>
<evidence type="ECO:0000256" key="7">
    <source>
        <dbReference type="ARBA" id="ARBA00023034"/>
    </source>
</evidence>
<dbReference type="PANTHER" id="PTHR12062">
    <property type="entry name" value="N-ACETYLGLUCOSAMINYLTRANSFERASE VI"/>
    <property type="match status" value="1"/>
</dbReference>
<evidence type="ECO:0000256" key="5">
    <source>
        <dbReference type="ARBA" id="ARBA00022679"/>
    </source>
</evidence>
<evidence type="ECO:0000313" key="12">
    <source>
        <dbReference type="Proteomes" id="UP000694394"/>
    </source>
</evidence>
<protein>
    <submittedName>
        <fullName evidence="11">Alpha-1,3-mannosyl-glycoprotein 4-beta-N-acetylglucosaminyltransferase B</fullName>
    </submittedName>
</protein>
<dbReference type="InterPro" id="IPR057279">
    <property type="entry name" value="MGAT4"/>
</dbReference>
<dbReference type="EMBL" id="ABDC03023118">
    <property type="status" value="NOT_ANNOTATED_CDS"/>
    <property type="molecule type" value="Genomic_DNA"/>
</dbReference>
<comment type="subcellular location">
    <subcellularLocation>
        <location evidence="1">Golgi apparatus membrane</location>
        <topology evidence="1">Single-pass type II membrane protein</topology>
    </subcellularLocation>
</comment>
<accession>A0A8C5VIM3</accession>
<evidence type="ECO:0000259" key="9">
    <source>
        <dbReference type="Pfam" id="PF04666"/>
    </source>
</evidence>
<dbReference type="GO" id="GO:0006487">
    <property type="term" value="P:protein N-linked glycosylation"/>
    <property type="evidence" value="ECO:0007669"/>
    <property type="project" value="TreeGrafter"/>
</dbReference>
<evidence type="ECO:0000256" key="6">
    <source>
        <dbReference type="ARBA" id="ARBA00022968"/>
    </source>
</evidence>
<dbReference type="AlphaFoldDB" id="A0A8C5VIM3"/>
<dbReference type="Pfam" id="PF23524">
    <property type="entry name" value="MGAT4A_C"/>
    <property type="match status" value="1"/>
</dbReference>
<dbReference type="Pfam" id="PF04666">
    <property type="entry name" value="MGAT4_cons"/>
    <property type="match status" value="1"/>
</dbReference>
<evidence type="ECO:0000256" key="8">
    <source>
        <dbReference type="SAM" id="SignalP"/>
    </source>
</evidence>
<dbReference type="Ensembl" id="ENSMICT00000028057.2">
    <property type="protein sequence ID" value="ENSMICP00000019211.1"/>
    <property type="gene ID" value="ENSMICG00000006533.3"/>
</dbReference>
<dbReference type="PANTHER" id="PTHR12062:SF1">
    <property type="entry name" value="ALPHA-1,3-MANNOSYL-GLYCOPROTEIN 4-BETA-N-ACETYLGLUCOSAMINYLTRANSFERASE B"/>
    <property type="match status" value="1"/>
</dbReference>
<dbReference type="GO" id="GO:0005793">
    <property type="term" value="C:endoplasmic reticulum-Golgi intermediate compartment"/>
    <property type="evidence" value="ECO:0007669"/>
    <property type="project" value="TreeGrafter"/>
</dbReference>
<keyword evidence="8" id="KW-0732">Signal</keyword>
<dbReference type="InterPro" id="IPR006759">
    <property type="entry name" value="Glyco_transf_54"/>
</dbReference>
<reference evidence="11" key="1">
    <citation type="submission" date="2016-12" db="EMBL/GenBank/DDBJ databases">
        <title>Mouse lemur reference genome and diversity panel.</title>
        <authorList>
            <person name="Harris R."/>
            <person name="Larsen P."/>
            <person name="Liu Y."/>
            <person name="Hughes D.S."/>
            <person name="Murali S."/>
            <person name="Raveendran M."/>
            <person name="Korchina V."/>
            <person name="Wang M."/>
            <person name="Jhangiani S."/>
            <person name="Bandaranaike D."/>
            <person name="Bellair M."/>
            <person name="Blankenburg K."/>
            <person name="Chao H."/>
            <person name="Dahdouli M."/>
            <person name="Dinh H."/>
            <person name="Doddapaneni H."/>
            <person name="English A."/>
            <person name="Firestine M."/>
            <person name="Gnanaolivu R."/>
            <person name="Gross S."/>
            <person name="Hernandez B."/>
            <person name="Javaid M."/>
            <person name="Jayaseelan J."/>
            <person name="Jones J."/>
            <person name="Khan Z."/>
            <person name="Kovar C."/>
            <person name="Kurapati P."/>
            <person name="Le B."/>
            <person name="Lee S."/>
            <person name="Li M."/>
            <person name="Mathew T."/>
            <person name="Narasimhan A."/>
            <person name="Ngo D."/>
            <person name="Nguyen L."/>
            <person name="Okwuonu G."/>
            <person name="Ongeri F."/>
            <person name="Osuji N."/>
            <person name="Pu L.-L."/>
            <person name="Puazo M."/>
            <person name="Quiroz J."/>
            <person name="Raj R."/>
            <person name="Rajbhandari K."/>
            <person name="Reid J.G."/>
            <person name="Santibanez J."/>
            <person name="Sexton D."/>
            <person name="Skinner E."/>
            <person name="Vee V."/>
            <person name="Weissenberger G."/>
            <person name="Wu Y."/>
            <person name="Xin Y."/>
            <person name="Han Y."/>
            <person name="Campbell C."/>
            <person name="Brown A."/>
            <person name="Sullivan B."/>
            <person name="Shelton J."/>
            <person name="Brown S."/>
            <person name="Dudchenko O."/>
            <person name="Machol I."/>
            <person name="Durand N."/>
            <person name="Shamim M."/>
            <person name="Lieberman A."/>
            <person name="Muzny D.M."/>
            <person name="Richards S."/>
            <person name="Yoder A."/>
            <person name="Worley K.C."/>
            <person name="Rogers J."/>
            <person name="Gibbs R.A."/>
        </authorList>
    </citation>
    <scope>NUCLEOTIDE SEQUENCE [LARGE SCALE GENOMIC DNA]</scope>
</reference>
<sequence length="510" mass="58511">MRLRNGTFLTLLLFCLCAFLSLSWYAALSGPKGDVVDIYQREFLALRDRLHAAEQESLKRSKELNLVLDEIKRAVSERQALRDGDGDSNRTWGRLTEDPRLKPWNVSHRHVLHLPTVFHHLPHLLAKESSLQPAVRVGQGRTGVSVVMGIPSVRREVHSYLTDTLHSLISELSPQEKEDSVIVVLIAETDPQYTSAVTENIKALFATEIHSGLLEVISPSPHFYPDFSRLRESFGDPKERVRWRTKQNLDYCFLMMYAQSKGAYYVQLEDDIVAKPHYLSTMKNFALQQPSEDWMILEFSQLGFIGKMFKSLDLSLIVEFILMFYRDKPIDWLLDHILWVKVCNPEKDAKHCDRQKANLRIRFKPSLFQHVGTHSSLAGKIQKLKDKDFGKQALRKEHVNPPAEPLRLERFFFRSGNIEHPEDKLFNTSVEVLPFDNPQSDKEALQEGRSATLRYPRSPDGYLQIGSFYKGVAEGEVDPAFGPLEALRLSIQTDSPVWVILSEIFLKKAD</sequence>
<evidence type="ECO:0000256" key="3">
    <source>
        <dbReference type="ARBA" id="ARBA00009090"/>
    </source>
</evidence>
<gene>
    <name evidence="11" type="primary">MGAT4B</name>
</gene>
<reference evidence="11" key="3">
    <citation type="submission" date="2025-09" db="UniProtKB">
        <authorList>
            <consortium name="Ensembl"/>
        </authorList>
    </citation>
    <scope>IDENTIFICATION</scope>
</reference>
<organism evidence="11 12">
    <name type="scientific">Microcebus murinus</name>
    <name type="common">Gray mouse lemur</name>
    <name type="synonym">Lemur murinus</name>
    <dbReference type="NCBI Taxonomy" id="30608"/>
    <lineage>
        <taxon>Eukaryota</taxon>
        <taxon>Metazoa</taxon>
        <taxon>Chordata</taxon>
        <taxon>Craniata</taxon>
        <taxon>Vertebrata</taxon>
        <taxon>Euteleostomi</taxon>
        <taxon>Mammalia</taxon>
        <taxon>Eutheria</taxon>
        <taxon>Euarchontoglires</taxon>
        <taxon>Primates</taxon>
        <taxon>Strepsirrhini</taxon>
        <taxon>Lemuriformes</taxon>
        <taxon>Cheirogaleidae</taxon>
        <taxon>Microcebus</taxon>
    </lineage>
</organism>
<dbReference type="GO" id="GO:0000139">
    <property type="term" value="C:Golgi membrane"/>
    <property type="evidence" value="ECO:0007669"/>
    <property type="project" value="UniProtKB-SubCell"/>
</dbReference>
<dbReference type="GO" id="GO:0008375">
    <property type="term" value="F:acetylglucosaminyltransferase activity"/>
    <property type="evidence" value="ECO:0007669"/>
    <property type="project" value="TreeGrafter"/>
</dbReference>
<feature type="domain" description="MGAT4 conserved region" evidence="9">
    <location>
        <begin position="114"/>
        <end position="389"/>
    </location>
</feature>
<comment type="similarity">
    <text evidence="3">Belongs to the glycosyltransferase 54 family.</text>
</comment>
<proteinExistence type="inferred from homology"/>
<keyword evidence="6" id="KW-0735">Signal-anchor</keyword>
<comment type="pathway">
    <text evidence="2">Protein modification; protein glycosylation.</text>
</comment>